<feature type="domain" description="Hemocyanin C-terminal" evidence="5">
    <location>
        <begin position="441"/>
        <end position="682"/>
    </location>
</feature>
<evidence type="ECO:0000313" key="6">
    <source>
        <dbReference type="EMBL" id="BAA13323.1"/>
    </source>
</evidence>
<proteinExistence type="evidence at transcript level"/>
<dbReference type="PRINTS" id="PR00187">
    <property type="entry name" value="HAEMOCYANIN"/>
</dbReference>
<accession>Q94728</accession>
<name>Q94728_RIPCL</name>
<sequence>MLALASLLTIAVAVSATVLPVRPERKIADAEFLKKQKQVLDLLVGVANNEQFKSEYADWDIAANFGAFTDPKYPREFLEAYHRGFLPRDAILSFSNHKARADVIKLFDVFYFAKDFDTFYKAAVWARNHVHPGMFASAYVLAFYHRADLQNFYIPPFYEIYPNFFVPTETFHKVFKTKMSGVKERVFNYNNTGYEYNPYGSRFGSIWSTDNKGHAEYRISYFREDVGLNAFFSDWFFRNPTWMTPEKYSGENLAKKGENFYYTLKQIFARYNLERISNGLPFPNIITWTDPIKVGYNPRLSYPNGRSFFFRPDNVVPFDNNNYAVSIVDQLERRFWDVVDSGNIYEPGNQTSIPLDKHNGIELLGRLIYGTAERPSGKFYKSLYYAGIRSLAYLLSTGSDKSFVGNALSTPMTELRDPVWYNHVARILVLFQHYKRSLGYYTKDDFVFRGVKIDNVEVDKLLTYFDHFDYEATNGVPMEQSDDYTSHKYTVRQYRLNHKPFRYNITVKSNEVSGNALVRVFIGPKYDSDDRVLSFDQAQMAYFEIDRFPVKLSSGINVFERSSSESPIFVDDQQGFRSLYTSINSALSQEKQFYVSKAGRCGFPDRLQLPMGWKGGLTYVMGVMITPYEHSQAGDDYSADIACGGSKLYDSKHAMGFPFDRPAYPDAFQVPNFYFKDIHIHHKEPADVQKPSA</sequence>
<evidence type="ECO:0000259" key="3">
    <source>
        <dbReference type="Pfam" id="PF00372"/>
    </source>
</evidence>
<feature type="signal peptide" evidence="2">
    <location>
        <begin position="1"/>
        <end position="16"/>
    </location>
</feature>
<dbReference type="InterPro" id="IPR036697">
    <property type="entry name" value="Hemocyanin_N_sf"/>
</dbReference>
<dbReference type="PANTHER" id="PTHR11511:SF5">
    <property type="entry name" value="FAT-BODY PROTEIN 1-RELATED"/>
    <property type="match status" value="1"/>
</dbReference>
<evidence type="ECO:0000256" key="2">
    <source>
        <dbReference type="SAM" id="SignalP"/>
    </source>
</evidence>
<dbReference type="Gene3D" id="1.10.1280.10">
    <property type="entry name" value="Di-copper center containing domain from catechol oxidase"/>
    <property type="match status" value="1"/>
</dbReference>
<dbReference type="InterPro" id="IPR037020">
    <property type="entry name" value="Hemocyanin_C_sf"/>
</dbReference>
<dbReference type="InterPro" id="IPR008922">
    <property type="entry name" value="Di-copper_centre_dom_sf"/>
</dbReference>
<dbReference type="Pfam" id="PF03722">
    <property type="entry name" value="Hemocyanin_N"/>
    <property type="match status" value="1"/>
</dbReference>
<keyword evidence="2" id="KW-0732">Signal</keyword>
<dbReference type="GO" id="GO:0005615">
    <property type="term" value="C:extracellular space"/>
    <property type="evidence" value="ECO:0007669"/>
    <property type="project" value="UniProtKB-ARBA"/>
</dbReference>
<feature type="chain" id="PRO_5004322060" evidence="2">
    <location>
        <begin position="17"/>
        <end position="693"/>
    </location>
</feature>
<dbReference type="SUPFAM" id="SSF48056">
    <property type="entry name" value="Di-copper centre-containing domain"/>
    <property type="match status" value="1"/>
</dbReference>
<dbReference type="InterPro" id="IPR000896">
    <property type="entry name" value="Hemocyanin/hexamerin_mid_dom"/>
</dbReference>
<dbReference type="PANTHER" id="PTHR11511">
    <property type="entry name" value="LARVAL STORAGE PROTEIN/PHENOLOXIDASE"/>
    <property type="match status" value="1"/>
</dbReference>
<dbReference type="Gene3D" id="1.20.1370.10">
    <property type="entry name" value="Hemocyanin, N-terminal domain"/>
    <property type="match status" value="1"/>
</dbReference>
<keyword evidence="1" id="KW-0758">Storage protein</keyword>
<dbReference type="Pfam" id="PF00372">
    <property type="entry name" value="Hemocyanin_M"/>
    <property type="match status" value="1"/>
</dbReference>
<evidence type="ECO:0000256" key="1">
    <source>
        <dbReference type="ARBA" id="ARBA00022761"/>
    </source>
</evidence>
<evidence type="ECO:0000259" key="4">
    <source>
        <dbReference type="Pfam" id="PF03722"/>
    </source>
</evidence>
<dbReference type="InterPro" id="IPR014756">
    <property type="entry name" value="Ig_E-set"/>
</dbReference>
<dbReference type="GO" id="GO:0045735">
    <property type="term" value="F:nutrient reservoir activity"/>
    <property type="evidence" value="ECO:0007669"/>
    <property type="project" value="UniProtKB-KW"/>
</dbReference>
<organism evidence="6">
    <name type="scientific">Riptortus clavatus</name>
    <name type="common">Bean bug</name>
    <dbReference type="NCBI Taxonomy" id="41704"/>
    <lineage>
        <taxon>Eukaryota</taxon>
        <taxon>Metazoa</taxon>
        <taxon>Ecdysozoa</taxon>
        <taxon>Arthropoda</taxon>
        <taxon>Hexapoda</taxon>
        <taxon>Insecta</taxon>
        <taxon>Pterygota</taxon>
        <taxon>Neoptera</taxon>
        <taxon>Paraneoptera</taxon>
        <taxon>Hemiptera</taxon>
        <taxon>Heteroptera</taxon>
        <taxon>Panheteroptera</taxon>
        <taxon>Pentatomomorpha</taxon>
        <taxon>Coreoidea</taxon>
        <taxon>Alydidae</taxon>
        <taxon>Riptortus</taxon>
    </lineage>
</organism>
<dbReference type="Gene3D" id="2.60.40.1520">
    <property type="entry name" value="Hemocyanin, C-terminal domain"/>
    <property type="match status" value="1"/>
</dbReference>
<feature type="domain" description="Hemocyanin middle" evidence="3">
    <location>
        <begin position="156"/>
        <end position="430"/>
    </location>
</feature>
<feature type="domain" description="Hemocyanin N-terminal" evidence="4">
    <location>
        <begin position="32"/>
        <end position="151"/>
    </location>
</feature>
<dbReference type="InterPro" id="IPR005204">
    <property type="entry name" value="Hemocyanin_N"/>
</dbReference>
<protein>
    <submittedName>
        <fullName evidence="6">Cyanoprotein alpha subunit</fullName>
    </submittedName>
</protein>
<dbReference type="InterPro" id="IPR013788">
    <property type="entry name" value="Hemocyanin/hexamerin"/>
</dbReference>
<dbReference type="EMBL" id="D87272">
    <property type="protein sequence ID" value="BAA13323.1"/>
    <property type="molecule type" value="mRNA"/>
</dbReference>
<reference evidence="6" key="1">
    <citation type="journal article" date="1998" name="Eur. J. Biochem.">
        <title>Two hexameric cyanoprotein subunits from an insect, Riptortus clavatus. Sequence, phylogeny and developmental and juvenile hormone regulation.</title>
        <authorList>
            <person name="Miura K."/>
            <person name="Shinoda T."/>
            <person name="Yura M."/>
            <person name="Nomura S."/>
            <person name="Kamiya K."/>
            <person name="Yuda M."/>
            <person name="Chinzei Y."/>
        </authorList>
    </citation>
    <scope>NUCLEOTIDE SEQUENCE</scope>
    <source>
        <tissue evidence="6">Fat body</tissue>
    </source>
</reference>
<dbReference type="SUPFAM" id="SSF48050">
    <property type="entry name" value="Hemocyanin, N-terminal domain"/>
    <property type="match status" value="1"/>
</dbReference>
<dbReference type="AlphaFoldDB" id="Q94728"/>
<dbReference type="SUPFAM" id="SSF81296">
    <property type="entry name" value="E set domains"/>
    <property type="match status" value="1"/>
</dbReference>
<dbReference type="Pfam" id="PF03723">
    <property type="entry name" value="Hemocyanin_C"/>
    <property type="match status" value="1"/>
</dbReference>
<dbReference type="InterPro" id="IPR005203">
    <property type="entry name" value="Hemocyanin_C"/>
</dbReference>
<evidence type="ECO:0000259" key="5">
    <source>
        <dbReference type="Pfam" id="PF03723"/>
    </source>
</evidence>